<organism evidence="1 2">
    <name type="scientific">Caerostris extrusa</name>
    <name type="common">Bark spider</name>
    <name type="synonym">Caerostris bankana</name>
    <dbReference type="NCBI Taxonomy" id="172846"/>
    <lineage>
        <taxon>Eukaryota</taxon>
        <taxon>Metazoa</taxon>
        <taxon>Ecdysozoa</taxon>
        <taxon>Arthropoda</taxon>
        <taxon>Chelicerata</taxon>
        <taxon>Arachnida</taxon>
        <taxon>Araneae</taxon>
        <taxon>Araneomorphae</taxon>
        <taxon>Entelegynae</taxon>
        <taxon>Araneoidea</taxon>
        <taxon>Araneidae</taxon>
        <taxon>Caerostris</taxon>
    </lineage>
</organism>
<proteinExistence type="predicted"/>
<protein>
    <submittedName>
        <fullName evidence="1">Uncharacterized protein</fullName>
    </submittedName>
</protein>
<dbReference type="AlphaFoldDB" id="A0AAV4UGK4"/>
<keyword evidence="2" id="KW-1185">Reference proteome</keyword>
<dbReference type="Proteomes" id="UP001054945">
    <property type="component" value="Unassembled WGS sequence"/>
</dbReference>
<dbReference type="EMBL" id="BPLR01012824">
    <property type="protein sequence ID" value="GIY56908.1"/>
    <property type="molecule type" value="Genomic_DNA"/>
</dbReference>
<accession>A0AAV4UGK4</accession>
<name>A0AAV4UGK4_CAEEX</name>
<evidence type="ECO:0000313" key="1">
    <source>
        <dbReference type="EMBL" id="GIY56908.1"/>
    </source>
</evidence>
<evidence type="ECO:0000313" key="2">
    <source>
        <dbReference type="Proteomes" id="UP001054945"/>
    </source>
</evidence>
<reference evidence="1 2" key="1">
    <citation type="submission" date="2021-06" db="EMBL/GenBank/DDBJ databases">
        <title>Caerostris extrusa draft genome.</title>
        <authorList>
            <person name="Kono N."/>
            <person name="Arakawa K."/>
        </authorList>
    </citation>
    <scope>NUCLEOTIDE SEQUENCE [LARGE SCALE GENOMIC DNA]</scope>
</reference>
<sequence>MANSPARERVIDLYGWQRVAEETKGITCSHVGQTSRVQYNSGGFRCIDVHNISPVKELPPSKTTHRTPIHISHASKDTDWETCLLITQCKEFFFLFMYTDISILRVKISGKACGVDMERGRTKTLVSIRGDIGNRQ</sequence>
<comment type="caution">
    <text evidence="1">The sequence shown here is derived from an EMBL/GenBank/DDBJ whole genome shotgun (WGS) entry which is preliminary data.</text>
</comment>
<gene>
    <name evidence="1" type="ORF">CEXT_756531</name>
</gene>